<dbReference type="PROSITE" id="PS50011">
    <property type="entry name" value="PROTEIN_KINASE_DOM"/>
    <property type="match status" value="1"/>
</dbReference>
<dbReference type="OrthoDB" id="28397at2759"/>
<evidence type="ECO:0000256" key="4">
    <source>
        <dbReference type="ARBA" id="ARBA00022741"/>
    </source>
</evidence>
<feature type="compositionally biased region" description="Basic and acidic residues" evidence="8">
    <location>
        <begin position="9"/>
        <end position="20"/>
    </location>
</feature>
<dbReference type="GO" id="GO:0005634">
    <property type="term" value="C:nucleus"/>
    <property type="evidence" value="ECO:0007669"/>
    <property type="project" value="TreeGrafter"/>
</dbReference>
<keyword evidence="3" id="KW-0808">Transferase</keyword>
<keyword evidence="11" id="KW-1185">Reference proteome</keyword>
<dbReference type="SMART" id="SM00220">
    <property type="entry name" value="S_TKc"/>
    <property type="match status" value="1"/>
</dbReference>
<dbReference type="PANTHER" id="PTHR24056:SF380">
    <property type="entry name" value="PROTEIN KINASE DOMAIN-CONTAINING PROTEIN"/>
    <property type="match status" value="1"/>
</dbReference>
<sequence>MGCIYVRPIIRDTHEGREQDSNSSMVSNGGTSAPYKFLDLTNTVKEAQAVGKESNGKKLVEDKQAIVQGVPASGSQSHSNSPPKKVPANDRYMLHAHPNMRPGNVPKHLEGEQVAAGWPPWLARIAGDALVGWIPRRADAFEKLSKVGQGTYSNVYKARDLDSGKVVAMKKVKFDNLEPESVRFMLREIKILRRLDHPNIIKLEGLVTSRMSCSLYLVFEYMDHDLTGLVSCQETPFTEAQIKCFFKQLLLGLDHCHKSRVLHRDIKGSNLLLDDKGNLKIADFGLASFFDPDQTQAMTSRVVTLWYRPPELLLGATVYGAAIDIWSAGCILAELFAGQPIMPGRTEVEQLHKIFKLCGSPTEEYWRTSNLPHATMFKSQQPYKRCLAETYNFFPAIAIDLLEQLLAIDPAQRGTAADALQSEFFRTKPFACDPLELPKFPPSKEIDARRKHEEVRRQAERQEKFDRKLTSVFSKLEISEGGEVEKTSQVDELSIMLTKSKSTGFTLAEDEGIDMRQALQQKDFSKSGPGFLGSSPVMLTKIEEGTGVSVHAPKSGPAPINNMAKLLNVWKHKDIVHPEDNVHMAPSRPVPSRDRRSLSSRSLPTSQPLNGR</sequence>
<comment type="caution">
    <text evidence="10">The sequence shown here is derived from an EMBL/GenBank/DDBJ whole genome shotgun (WGS) entry which is preliminary data.</text>
</comment>
<proteinExistence type="inferred from homology"/>
<keyword evidence="6 7" id="KW-0067">ATP-binding</keyword>
<feature type="domain" description="Protein kinase" evidence="9">
    <location>
        <begin position="141"/>
        <end position="425"/>
    </location>
</feature>
<keyword evidence="2" id="KW-0723">Serine/threonine-protein kinase</keyword>
<feature type="region of interest" description="Disordered" evidence="8">
    <location>
        <begin position="579"/>
        <end position="612"/>
    </location>
</feature>
<feature type="binding site" evidence="7">
    <location>
        <position position="170"/>
    </location>
    <ligand>
        <name>ATP</name>
        <dbReference type="ChEBI" id="CHEBI:30616"/>
    </ligand>
</feature>
<comment type="similarity">
    <text evidence="1">Belongs to the protein kinase superfamily. CMGC Ser/Thr protein kinase family. CDC2/CDKX subfamily.</text>
</comment>
<dbReference type="PROSITE" id="PS00108">
    <property type="entry name" value="PROTEIN_KINASE_ST"/>
    <property type="match status" value="1"/>
</dbReference>
<dbReference type="InterPro" id="IPR008271">
    <property type="entry name" value="Ser/Thr_kinase_AS"/>
</dbReference>
<evidence type="ECO:0000256" key="1">
    <source>
        <dbReference type="ARBA" id="ARBA00006485"/>
    </source>
</evidence>
<dbReference type="InterPro" id="IPR017441">
    <property type="entry name" value="Protein_kinase_ATP_BS"/>
</dbReference>
<protein>
    <recommendedName>
        <fullName evidence="9">Protein kinase domain-containing protein</fullName>
    </recommendedName>
</protein>
<accession>A0A9D4ZPE0</accession>
<evidence type="ECO:0000256" key="8">
    <source>
        <dbReference type="SAM" id="MobiDB-lite"/>
    </source>
</evidence>
<evidence type="ECO:0000256" key="6">
    <source>
        <dbReference type="ARBA" id="ARBA00022840"/>
    </source>
</evidence>
<dbReference type="GO" id="GO:0005524">
    <property type="term" value="F:ATP binding"/>
    <property type="evidence" value="ECO:0007669"/>
    <property type="project" value="UniProtKB-UniRule"/>
</dbReference>
<feature type="region of interest" description="Disordered" evidence="8">
    <location>
        <begin position="7"/>
        <end position="32"/>
    </location>
</feature>
<name>A0A9D4ZPE0_ADICA</name>
<dbReference type="GO" id="GO:0032968">
    <property type="term" value="P:positive regulation of transcription elongation by RNA polymerase II"/>
    <property type="evidence" value="ECO:0007669"/>
    <property type="project" value="TreeGrafter"/>
</dbReference>
<evidence type="ECO:0000256" key="7">
    <source>
        <dbReference type="PROSITE-ProRule" id="PRU10141"/>
    </source>
</evidence>
<dbReference type="FunFam" id="1.10.510.10:FF:000043">
    <property type="entry name" value="probable serine/threonine-protein kinase At1g54610"/>
    <property type="match status" value="1"/>
</dbReference>
<feature type="compositionally biased region" description="Low complexity" evidence="8">
    <location>
        <begin position="599"/>
        <end position="612"/>
    </location>
</feature>
<dbReference type="InterPro" id="IPR011009">
    <property type="entry name" value="Kinase-like_dom_sf"/>
</dbReference>
<dbReference type="GO" id="GO:0008353">
    <property type="term" value="F:RNA polymerase II CTD heptapeptide repeat kinase activity"/>
    <property type="evidence" value="ECO:0007669"/>
    <property type="project" value="TreeGrafter"/>
</dbReference>
<dbReference type="Pfam" id="PF00069">
    <property type="entry name" value="Pkinase"/>
    <property type="match status" value="1"/>
</dbReference>
<dbReference type="Proteomes" id="UP000886520">
    <property type="component" value="Chromosome 3"/>
</dbReference>
<dbReference type="InterPro" id="IPR000719">
    <property type="entry name" value="Prot_kinase_dom"/>
</dbReference>
<dbReference type="PROSITE" id="PS00107">
    <property type="entry name" value="PROTEIN_KINASE_ATP"/>
    <property type="match status" value="1"/>
</dbReference>
<evidence type="ECO:0000256" key="3">
    <source>
        <dbReference type="ARBA" id="ARBA00022679"/>
    </source>
</evidence>
<dbReference type="Gene3D" id="3.30.200.20">
    <property type="entry name" value="Phosphorylase Kinase, domain 1"/>
    <property type="match status" value="1"/>
</dbReference>
<keyword evidence="5" id="KW-0418">Kinase</keyword>
<dbReference type="SUPFAM" id="SSF56112">
    <property type="entry name" value="Protein kinase-like (PK-like)"/>
    <property type="match status" value="1"/>
</dbReference>
<dbReference type="GO" id="GO:0000307">
    <property type="term" value="C:cyclin-dependent protein kinase holoenzyme complex"/>
    <property type="evidence" value="ECO:0007669"/>
    <property type="project" value="TreeGrafter"/>
</dbReference>
<gene>
    <name evidence="10" type="ORF">GOP47_0002716</name>
</gene>
<evidence type="ECO:0000256" key="2">
    <source>
        <dbReference type="ARBA" id="ARBA00022527"/>
    </source>
</evidence>
<evidence type="ECO:0000313" key="11">
    <source>
        <dbReference type="Proteomes" id="UP000886520"/>
    </source>
</evidence>
<keyword evidence="4 7" id="KW-0547">Nucleotide-binding</keyword>
<evidence type="ECO:0000259" key="9">
    <source>
        <dbReference type="PROSITE" id="PS50011"/>
    </source>
</evidence>
<feature type="compositionally biased region" description="Polar residues" evidence="8">
    <location>
        <begin position="21"/>
        <end position="31"/>
    </location>
</feature>
<dbReference type="AlphaFoldDB" id="A0A9D4ZPE0"/>
<evidence type="ECO:0000313" key="10">
    <source>
        <dbReference type="EMBL" id="KAI5082973.1"/>
    </source>
</evidence>
<dbReference type="CDD" id="cd07840">
    <property type="entry name" value="STKc_CDK9_like"/>
    <property type="match status" value="1"/>
</dbReference>
<dbReference type="Gene3D" id="1.10.510.10">
    <property type="entry name" value="Transferase(Phosphotransferase) domain 1"/>
    <property type="match status" value="1"/>
</dbReference>
<dbReference type="FunFam" id="3.30.200.20:FF:000021">
    <property type="entry name" value="probable serine/threonine-protein kinase At1g54610"/>
    <property type="match status" value="1"/>
</dbReference>
<reference evidence="10" key="1">
    <citation type="submission" date="2021-01" db="EMBL/GenBank/DDBJ databases">
        <title>Adiantum capillus-veneris genome.</title>
        <authorList>
            <person name="Fang Y."/>
            <person name="Liao Q."/>
        </authorList>
    </citation>
    <scope>NUCLEOTIDE SEQUENCE</scope>
    <source>
        <strain evidence="10">H3</strain>
        <tissue evidence="10">Leaf</tissue>
    </source>
</reference>
<evidence type="ECO:0000256" key="5">
    <source>
        <dbReference type="ARBA" id="ARBA00022777"/>
    </source>
</evidence>
<dbReference type="InterPro" id="IPR050108">
    <property type="entry name" value="CDK"/>
</dbReference>
<organism evidence="10 11">
    <name type="scientific">Adiantum capillus-veneris</name>
    <name type="common">Maidenhair fern</name>
    <dbReference type="NCBI Taxonomy" id="13818"/>
    <lineage>
        <taxon>Eukaryota</taxon>
        <taxon>Viridiplantae</taxon>
        <taxon>Streptophyta</taxon>
        <taxon>Embryophyta</taxon>
        <taxon>Tracheophyta</taxon>
        <taxon>Polypodiopsida</taxon>
        <taxon>Polypodiidae</taxon>
        <taxon>Polypodiales</taxon>
        <taxon>Pteridineae</taxon>
        <taxon>Pteridaceae</taxon>
        <taxon>Vittarioideae</taxon>
        <taxon>Adiantum</taxon>
    </lineage>
</organism>
<dbReference type="EMBL" id="JABFUD020000002">
    <property type="protein sequence ID" value="KAI5082973.1"/>
    <property type="molecule type" value="Genomic_DNA"/>
</dbReference>
<dbReference type="PANTHER" id="PTHR24056">
    <property type="entry name" value="CELL DIVISION PROTEIN KINASE"/>
    <property type="match status" value="1"/>
</dbReference>